<reference evidence="2" key="2">
    <citation type="submission" date="2021-12" db="EMBL/GenBank/DDBJ databases">
        <title>Resequencing data analysis of finger millet.</title>
        <authorList>
            <person name="Hatakeyama M."/>
            <person name="Aluri S."/>
            <person name="Balachadran M.T."/>
            <person name="Sivarajan S.R."/>
            <person name="Poveda L."/>
            <person name="Shimizu-Inatsugi R."/>
            <person name="Schlapbach R."/>
            <person name="Sreeman S.M."/>
            <person name="Shimizu K.K."/>
        </authorList>
    </citation>
    <scope>NUCLEOTIDE SEQUENCE</scope>
</reference>
<comment type="caution">
    <text evidence="2">The sequence shown here is derived from an EMBL/GenBank/DDBJ whole genome shotgun (WGS) entry which is preliminary data.</text>
</comment>
<dbReference type="Proteomes" id="UP001054889">
    <property type="component" value="Unassembled WGS sequence"/>
</dbReference>
<sequence>MAASAAHSPPAIDRRAQRLRPLACFPAPPSFGLTLSLAPFPRTSCDSASRRVVPPDRRLAKLRTTQRWRRRTAALSASAFPPLRGLGLLGAHSRILCLTAGAGYAVDAFRSAGLREVAGVDLVEFPPLVRRGDPHRLPFSNGAFDLVFSDDPRAISGALFPTLPRGRGRARRHPSRRWHSAGHWPGY</sequence>
<organism evidence="2 3">
    <name type="scientific">Eleusine coracana subsp. coracana</name>
    <dbReference type="NCBI Taxonomy" id="191504"/>
    <lineage>
        <taxon>Eukaryota</taxon>
        <taxon>Viridiplantae</taxon>
        <taxon>Streptophyta</taxon>
        <taxon>Embryophyta</taxon>
        <taxon>Tracheophyta</taxon>
        <taxon>Spermatophyta</taxon>
        <taxon>Magnoliopsida</taxon>
        <taxon>Liliopsida</taxon>
        <taxon>Poales</taxon>
        <taxon>Poaceae</taxon>
        <taxon>PACMAD clade</taxon>
        <taxon>Chloridoideae</taxon>
        <taxon>Cynodonteae</taxon>
        <taxon>Eleusininae</taxon>
        <taxon>Eleusine</taxon>
    </lineage>
</organism>
<dbReference type="PANTHER" id="PTHR45085:SF4">
    <property type="entry name" value="OS05G0500700 PROTEIN"/>
    <property type="match status" value="1"/>
</dbReference>
<dbReference type="AlphaFoldDB" id="A0AAV5DWS6"/>
<name>A0AAV5DWS6_ELECO</name>
<evidence type="ECO:0008006" key="4">
    <source>
        <dbReference type="Google" id="ProtNLM"/>
    </source>
</evidence>
<dbReference type="EMBL" id="BQKI01000071">
    <property type="protein sequence ID" value="GJN14855.1"/>
    <property type="molecule type" value="Genomic_DNA"/>
</dbReference>
<reference evidence="2" key="1">
    <citation type="journal article" date="2018" name="DNA Res.">
        <title>Multiple hybrid de novo genome assembly of finger millet, an orphan allotetraploid crop.</title>
        <authorList>
            <person name="Hatakeyama M."/>
            <person name="Aluri S."/>
            <person name="Balachadran M.T."/>
            <person name="Sivarajan S.R."/>
            <person name="Patrignani A."/>
            <person name="Gruter S."/>
            <person name="Poveda L."/>
            <person name="Shimizu-Inatsugi R."/>
            <person name="Baeten J."/>
            <person name="Francoijs K.J."/>
            <person name="Nataraja K.N."/>
            <person name="Reddy Y.A.N."/>
            <person name="Phadnis S."/>
            <person name="Ravikumar R.L."/>
            <person name="Schlapbach R."/>
            <person name="Sreeman S.M."/>
            <person name="Shimizu K.K."/>
        </authorList>
    </citation>
    <scope>NUCLEOTIDE SEQUENCE</scope>
</reference>
<feature type="compositionally biased region" description="Basic residues" evidence="1">
    <location>
        <begin position="166"/>
        <end position="180"/>
    </location>
</feature>
<feature type="region of interest" description="Disordered" evidence="1">
    <location>
        <begin position="165"/>
        <end position="187"/>
    </location>
</feature>
<keyword evidence="3" id="KW-1185">Reference proteome</keyword>
<proteinExistence type="predicted"/>
<gene>
    <name evidence="2" type="primary">gb01722</name>
    <name evidence="2" type="ORF">PR202_gb01722</name>
</gene>
<evidence type="ECO:0000256" key="1">
    <source>
        <dbReference type="SAM" id="MobiDB-lite"/>
    </source>
</evidence>
<evidence type="ECO:0000313" key="2">
    <source>
        <dbReference type="EMBL" id="GJN14855.1"/>
    </source>
</evidence>
<protein>
    <recommendedName>
        <fullName evidence="4">Methyltransferase type 11 domain-containing protein</fullName>
    </recommendedName>
</protein>
<dbReference type="SUPFAM" id="SSF53335">
    <property type="entry name" value="S-adenosyl-L-methionine-dependent methyltransferases"/>
    <property type="match status" value="1"/>
</dbReference>
<accession>A0AAV5DWS6</accession>
<dbReference type="InterPro" id="IPR029063">
    <property type="entry name" value="SAM-dependent_MTases_sf"/>
</dbReference>
<dbReference type="PANTHER" id="PTHR45085">
    <property type="entry name" value="F21J9.14"/>
    <property type="match status" value="1"/>
</dbReference>
<evidence type="ECO:0000313" key="3">
    <source>
        <dbReference type="Proteomes" id="UP001054889"/>
    </source>
</evidence>